<accession>A0A5A9MYB3</accession>
<dbReference type="PANTHER" id="PTHR40472:SF9">
    <property type="entry name" value="RAPUNZEL 4"/>
    <property type="match status" value="1"/>
</dbReference>
<protein>
    <recommendedName>
        <fullName evidence="3">Rapunzel 5</fullName>
    </recommendedName>
</protein>
<dbReference type="PANTHER" id="PTHR40472">
    <property type="entry name" value="RICIN B-TYPE LECTIN DOMAIN-CONTAINING PROTEIN"/>
    <property type="match status" value="1"/>
</dbReference>
<dbReference type="EMBL" id="SOYY01000024">
    <property type="protein sequence ID" value="KAA0702712.1"/>
    <property type="molecule type" value="Genomic_DNA"/>
</dbReference>
<sequence>MAELLKNCFLENKDLILKILEQSTEVMACISRDLSPLFAIVAPFVKLGVESVESKEAQFMKEQFMKLGDRLKTIFEENRQINEEIKKSQIDNFYSSRENNLTNHFRKLMDMIKVKDERVRQVRKEMFMRTFEKMDGERDMNSLYDAVTGNNGFGESILDMALNYEQKSRRRVEEYCAMLKQLFCIGLIALLAYTAMKGEGKEEELLQKWNKKMKVIQSKIDEVIKECINSFPTQAEQDAEHIVREHVDKNNQQLADMLMDHLKKKYDWVCWSVRVFNSPKGLFAKKKDFQGAMGKSQFQVSVSDKKLNVVISYSASPKPVDKALMLQLILAQNKCTYKRSSMMVMAEKLFVTTPYGVVHTVKTSCKDLVFSYSFSVEQHFSVKLQNVYVFLHSENEGNRIEGNEGTG</sequence>
<dbReference type="InterPro" id="IPR039051">
    <property type="entry name" value="SE-CTX-like"/>
</dbReference>
<name>A0A5A9MYB3_9TELE</name>
<organism evidence="1 2">
    <name type="scientific">Triplophysa tibetana</name>
    <dbReference type="NCBI Taxonomy" id="1572043"/>
    <lineage>
        <taxon>Eukaryota</taxon>
        <taxon>Metazoa</taxon>
        <taxon>Chordata</taxon>
        <taxon>Craniata</taxon>
        <taxon>Vertebrata</taxon>
        <taxon>Euteleostomi</taxon>
        <taxon>Actinopterygii</taxon>
        <taxon>Neopterygii</taxon>
        <taxon>Teleostei</taxon>
        <taxon>Ostariophysi</taxon>
        <taxon>Cypriniformes</taxon>
        <taxon>Nemacheilidae</taxon>
        <taxon>Triplophysa</taxon>
    </lineage>
</organism>
<dbReference type="AlphaFoldDB" id="A0A5A9MYB3"/>
<evidence type="ECO:0000313" key="2">
    <source>
        <dbReference type="Proteomes" id="UP000324632"/>
    </source>
</evidence>
<gene>
    <name evidence="1" type="ORF">E1301_Tti011202</name>
</gene>
<evidence type="ECO:0008006" key="3">
    <source>
        <dbReference type="Google" id="ProtNLM"/>
    </source>
</evidence>
<proteinExistence type="predicted"/>
<dbReference type="Proteomes" id="UP000324632">
    <property type="component" value="Chromosome 24"/>
</dbReference>
<reference evidence="1" key="1">
    <citation type="journal article" date="2019" name="Mol. Ecol. Resour.">
        <title>Chromosome-level genome assembly of Triplophysa tibetana, a fish adapted to the harsh high-altitude environment of the Tibetan Plateau.</title>
        <authorList>
            <person name="Yang X."/>
            <person name="Liu H."/>
            <person name="Ma Z."/>
            <person name="Zou Y."/>
            <person name="Zou M."/>
            <person name="Mao Y."/>
            <person name="Li X."/>
            <person name="Wang H."/>
            <person name="Chen T."/>
            <person name="Wang W."/>
            <person name="Yang R."/>
        </authorList>
    </citation>
    <scope>NUCLEOTIDE SEQUENCE [LARGE SCALE GENOMIC DNA]</scope>
    <source>
        <strain evidence="1">TTIB1903HZAU</strain>
        <tissue evidence="1">Muscle</tissue>
    </source>
</reference>
<evidence type="ECO:0000313" key="1">
    <source>
        <dbReference type="EMBL" id="KAA0702712.1"/>
    </source>
</evidence>
<keyword evidence="2" id="KW-1185">Reference proteome</keyword>
<comment type="caution">
    <text evidence="1">The sequence shown here is derived from an EMBL/GenBank/DDBJ whole genome shotgun (WGS) entry which is preliminary data.</text>
</comment>